<protein>
    <submittedName>
        <fullName evidence="3">Uncharacterized protein</fullName>
    </submittedName>
</protein>
<dbReference type="GO" id="GO:0016787">
    <property type="term" value="F:hydrolase activity"/>
    <property type="evidence" value="ECO:0007669"/>
    <property type="project" value="UniProtKB-KW"/>
</dbReference>
<sequence>MFNSFFPQLWLFYLFILIFLRTFAPNKIKTFMNSKKRYMVIALLALLVVSAMAYNDEAKPWTFWNWKYGSVSRPGIHADLTGMKNVGMGGIWLMPVREAGEHLEFQDGVAQLSPEFWKMMDYSFQLADSLDFDMGIHVLPGNPLVLPAESMQKVVWTDTIMKGGKKIEGLQVWQPESYKDGKMQSAGSEGGYYQDIAAFAIRFKGKTGPAWRNATDSAARSEAVPMTDVLPLKMEGGMVMGVMVNGILQNKLPKGSWCLLRMGHTSTGQTHATDGKGMGLEVDRFSPAAVKKLFDSWYAPLLNRPHGDVVSYLYIDPREWGSQNWGCQFAEEFKVRRGYDLIPYLPVMAGVPLESASRYEQVQNDIRLTIEELVKEKFFQTFTRLAEEQYVEVSCAPIPRTDHPDDMFRAVSRAHIYNENPVQAVACTGNYGAQNGTPALLKPLIDRHLALGINRFIFQHDIVRHPEARGFMDYITMCQHYLQQGRPVVDIAVFHPSENPEQKNSYRAPRGYKYDLINKDALLKWNFEYSPKGKLPGNQDYRILVVSQPDSSLSAEIKAKLEELREEGIVIIDKPYQVKNFSQYGIDPDVILPENMDYAHRLVLEATGRKDIYFLINQENKERQITATFRTGTSRIRQIVNLNLPAYGSVFVILSNRDDMQIISPAKLPLP</sequence>
<name>A0A646HIV2_9BACT</name>
<dbReference type="PANTHER" id="PTHR43817:SF1">
    <property type="entry name" value="HYDROLASE, FAMILY 43, PUTATIVE (AFU_ORTHOLOGUE AFUA_3G01660)-RELATED"/>
    <property type="match status" value="1"/>
</dbReference>
<gene>
    <name evidence="3" type="ORF">F7D59_05135</name>
</gene>
<evidence type="ECO:0000256" key="1">
    <source>
        <dbReference type="ARBA" id="ARBA00022729"/>
    </source>
</evidence>
<accession>A0A646HIV2</accession>
<proteinExistence type="predicted"/>
<dbReference type="PANTHER" id="PTHR43817">
    <property type="entry name" value="GLYCOSYL HYDROLASE"/>
    <property type="match status" value="1"/>
</dbReference>
<dbReference type="AlphaFoldDB" id="A0A646HIV2"/>
<evidence type="ECO:0000313" key="3">
    <source>
        <dbReference type="EMBL" id="MQN89252.1"/>
    </source>
</evidence>
<dbReference type="Proteomes" id="UP000420635">
    <property type="component" value="Unassembled WGS sequence"/>
</dbReference>
<keyword evidence="2" id="KW-0378">Hydrolase</keyword>
<dbReference type="Pfam" id="PF17132">
    <property type="entry name" value="Glyco_hydro_106"/>
    <property type="match status" value="3"/>
</dbReference>
<organism evidence="3 4">
    <name type="scientific">Segatella copri</name>
    <dbReference type="NCBI Taxonomy" id="165179"/>
    <lineage>
        <taxon>Bacteria</taxon>
        <taxon>Pseudomonadati</taxon>
        <taxon>Bacteroidota</taxon>
        <taxon>Bacteroidia</taxon>
        <taxon>Bacteroidales</taxon>
        <taxon>Prevotellaceae</taxon>
        <taxon>Segatella</taxon>
    </lineage>
</organism>
<reference evidence="4" key="1">
    <citation type="submission" date="2019-09" db="EMBL/GenBank/DDBJ databases">
        <title>Distinct polysaccharide growth profiles of human intestinal Prevotella copri isolates.</title>
        <authorList>
            <person name="Fehlner-Peach H."/>
            <person name="Magnabosco C."/>
            <person name="Raghavan V."/>
            <person name="Scher J.U."/>
            <person name="Tett A."/>
            <person name="Cox L.M."/>
            <person name="Gottsegen C."/>
            <person name="Watters A."/>
            <person name="Wiltshire- Gordon J.D."/>
            <person name="Segata N."/>
            <person name="Bonneau R."/>
            <person name="Littman D.R."/>
        </authorList>
    </citation>
    <scope>NUCLEOTIDE SEQUENCE [LARGE SCALE GENOMIC DNA]</scope>
    <source>
        <strain evidence="4">iP54</strain>
    </source>
</reference>
<dbReference type="EMBL" id="VZBQ01000054">
    <property type="protein sequence ID" value="MQN89252.1"/>
    <property type="molecule type" value="Genomic_DNA"/>
</dbReference>
<comment type="caution">
    <text evidence="3">The sequence shown here is derived from an EMBL/GenBank/DDBJ whole genome shotgun (WGS) entry which is preliminary data.</text>
</comment>
<evidence type="ECO:0000313" key="4">
    <source>
        <dbReference type="Proteomes" id="UP000420635"/>
    </source>
</evidence>
<evidence type="ECO:0000256" key="2">
    <source>
        <dbReference type="ARBA" id="ARBA00022801"/>
    </source>
</evidence>
<keyword evidence="1" id="KW-0732">Signal</keyword>